<organism evidence="1 2">
    <name type="scientific">Dolichospermum compactum NIES-806</name>
    <dbReference type="NCBI Taxonomy" id="1973481"/>
    <lineage>
        <taxon>Bacteria</taxon>
        <taxon>Bacillati</taxon>
        <taxon>Cyanobacteriota</taxon>
        <taxon>Cyanophyceae</taxon>
        <taxon>Nostocales</taxon>
        <taxon>Aphanizomenonaceae</taxon>
        <taxon>Dolichospermum</taxon>
        <taxon>Dolichospermum compactum</taxon>
    </lineage>
</organism>
<reference evidence="1 2" key="1">
    <citation type="submission" date="2017-06" db="EMBL/GenBank/DDBJ databases">
        <title>Genome sequencing of cyanobaciteial culture collection at National Institute for Environmental Studies (NIES).</title>
        <authorList>
            <person name="Hirose Y."/>
            <person name="Shimura Y."/>
            <person name="Fujisawa T."/>
            <person name="Nakamura Y."/>
            <person name="Kawachi M."/>
        </authorList>
    </citation>
    <scope>NUCLEOTIDE SEQUENCE [LARGE SCALE GENOMIC DNA]</scope>
    <source>
        <strain evidence="1 2">NIES-806</strain>
    </source>
</reference>
<accession>A0A1Z4UX63</accession>
<sequence length="308" mass="35478">MTREAHDQFAKEYLEELLKPLGQVDIGKDVKSEVREIDIWFVPNQSKPVTSDLGLLAKMAVTSCLFEPFRNPPNEMTIRSCMSKLYSLHEELFRQAKRENRRIMENELPFLWILTPTCSKNKLDGFRATLKDDWETGVYFIGELHKTAIVAINQLPKNQDTLWLRVLGNGETQKQAVQELITVSTENQCNYLLEILASWRKNIEINTNINDEDRELIMTLSPAYLKQREEWREEGIQTGLQTGRQEGLQEGLRLIVGSLLTARFGNLDKELSAIVTPIMELSLTERTDLLLNLSQLSREELLAKFPIN</sequence>
<gene>
    <name evidence="1" type="ORF">NIES806_00320</name>
</gene>
<dbReference type="EMBL" id="AP018316">
    <property type="protein sequence ID" value="BAZ83852.1"/>
    <property type="molecule type" value="Genomic_DNA"/>
</dbReference>
<evidence type="ECO:0000313" key="2">
    <source>
        <dbReference type="Proteomes" id="UP000218702"/>
    </source>
</evidence>
<dbReference type="OrthoDB" id="509960at2"/>
<dbReference type="RefSeq" id="WP_096662531.1">
    <property type="nucleotide sequence ID" value="NZ_AP018316.1"/>
</dbReference>
<proteinExistence type="predicted"/>
<dbReference type="KEGG" id="dcm:NIES806_00320"/>
<dbReference type="Proteomes" id="UP000218702">
    <property type="component" value="Chromosome"/>
</dbReference>
<keyword evidence="2" id="KW-1185">Reference proteome</keyword>
<name>A0A1Z4UX63_9CYAN</name>
<evidence type="ECO:0008006" key="3">
    <source>
        <dbReference type="Google" id="ProtNLM"/>
    </source>
</evidence>
<evidence type="ECO:0000313" key="1">
    <source>
        <dbReference type="EMBL" id="BAZ83852.1"/>
    </source>
</evidence>
<dbReference type="AlphaFoldDB" id="A0A1Z4UX63"/>
<protein>
    <recommendedName>
        <fullName evidence="3">DUF4351 domain-containing protein</fullName>
    </recommendedName>
</protein>